<evidence type="ECO:0000313" key="2">
    <source>
        <dbReference type="EMBL" id="AIQ69484.1"/>
    </source>
</evidence>
<proteinExistence type="predicted"/>
<dbReference type="HOGENOM" id="CLU_149155_0_0_9"/>
<reference evidence="2 3" key="1">
    <citation type="submission" date="2014-08" db="EMBL/GenBank/DDBJ databases">
        <title>Comparative genomics of the Paenibacillus odorifer group.</title>
        <authorList>
            <person name="den Bakker H.C."/>
            <person name="Tsai Y.-C."/>
            <person name="Martin N."/>
            <person name="Korlach J."/>
            <person name="Wiedmann M."/>
        </authorList>
    </citation>
    <scope>NUCLEOTIDE SEQUENCE [LARGE SCALE GENOMIC DNA]</scope>
    <source>
        <strain evidence="2 3">DSM 15220</strain>
    </source>
</reference>
<name>A0A089NKC1_9BACL</name>
<evidence type="ECO:0000256" key="1">
    <source>
        <dbReference type="SAM" id="MobiDB-lite"/>
    </source>
</evidence>
<sequence>MKTTMNVLFKSMQKDDKKEILKFEIKGTEDAGDEIDLFELSGSIVVLSLESGGNDVCGDLSAEFVSMQRDSKKTVMKFGIKGDRDDKAQQLYKFAGRNVTLGVAPSQMSIEEFNEPREGVRGKINGDGTVDVDDPNQVTMEEAAADNESEEDEQEDPAKEYPDDKNGPPMPDDADDLPF</sequence>
<feature type="compositionally biased region" description="Basic and acidic residues" evidence="1">
    <location>
        <begin position="156"/>
        <end position="166"/>
    </location>
</feature>
<protein>
    <submittedName>
        <fullName evidence="2">Uncharacterized protein</fullName>
    </submittedName>
</protein>
<gene>
    <name evidence="2" type="ORF">PGRAT_18930</name>
</gene>
<feature type="region of interest" description="Disordered" evidence="1">
    <location>
        <begin position="111"/>
        <end position="179"/>
    </location>
</feature>
<keyword evidence="3" id="KW-1185">Reference proteome</keyword>
<dbReference type="STRING" id="189425.PGRAT_18930"/>
<dbReference type="AlphaFoldDB" id="A0A089NKC1"/>
<organism evidence="2 3">
    <name type="scientific">Paenibacillus graminis</name>
    <dbReference type="NCBI Taxonomy" id="189425"/>
    <lineage>
        <taxon>Bacteria</taxon>
        <taxon>Bacillati</taxon>
        <taxon>Bacillota</taxon>
        <taxon>Bacilli</taxon>
        <taxon>Bacillales</taxon>
        <taxon>Paenibacillaceae</taxon>
        <taxon>Paenibacillus</taxon>
    </lineage>
</organism>
<dbReference type="RefSeq" id="WP_025705458.1">
    <property type="nucleotide sequence ID" value="NZ_CP009287.1"/>
</dbReference>
<dbReference type="EMBL" id="CP009287">
    <property type="protein sequence ID" value="AIQ69484.1"/>
    <property type="molecule type" value="Genomic_DNA"/>
</dbReference>
<dbReference type="eggNOG" id="ENOG50341CD">
    <property type="taxonomic scope" value="Bacteria"/>
</dbReference>
<evidence type="ECO:0000313" key="3">
    <source>
        <dbReference type="Proteomes" id="UP000029500"/>
    </source>
</evidence>
<feature type="compositionally biased region" description="Acidic residues" evidence="1">
    <location>
        <begin position="143"/>
        <end position="155"/>
    </location>
</feature>
<dbReference type="KEGG" id="pgm:PGRAT_18930"/>
<accession>A0A089NKC1</accession>
<dbReference type="Proteomes" id="UP000029500">
    <property type="component" value="Chromosome"/>
</dbReference>